<feature type="region of interest" description="Disordered" evidence="1">
    <location>
        <begin position="469"/>
        <end position="488"/>
    </location>
</feature>
<sequence>MSPRTRPGAEALAPQAGRPVPVQLATAPAPPRQQHDLHIGRRTTLLSFSGLAFAPGALLDSLRGEADLWKQEAQLYGRQAASALSEATGPQQAALEASSREAAAAAAALPLDAALAAVLLEAPLQALCQRGGGGAAAAAASSARQQPPPLPPFDEARYQRDFQALLKQELPYFKSAGSCGHCGADAGPGALSDRAWFDFLSYIQYKALAKQIGGAVAASTALTGLERMHAASPEMQLRAAEQAWQDSLGQQPAALSGVGSIGGGGAFGGTREEQQRAAAAAYRSRAGQAARESGTVAPPPLTPADALRLAKGASILRHAEADLAEASSRGEAGTAAALAAIRSTSPELDAVRAGGQALLAWFAAKGLFASASLAFFGASKNEERNHYVWSLGEPAFLKYWLQAPATLRSSAALDQEQGFSQDYVASTLQAWFRRCGVVAGTLKRYPSYSQPDLIAEQWTLRRVAPLPEGHDWQRYRDPPPPSRPPPPSCTWGVANAQTLQTGTYAASSAVCTGAAVSLALDSPFTSFTGSCPPRQVPFADTNRGDGVATGLSNYCDVNNFPGGYALKASGSDVAITGFGLIIWLTNGQFPKTVRFTGAGGSPVVDVDLTAQRWWSYNMFNRTAYTLPTPFRVPANAAGYTFQVLGEPNGITSQQVSSVINFSDFTAELIPSPPSPPHPPPSPPAPPSPPPSPSPPPPSPPSPPPPPSCTWDLSTAQYLNPGGLASSAGCTGPAVTLTLDSPFTSFTGASCTSNFAGNAFYAGEGLATGFSNYCNAFNFPGGYSLKPSGAVLVRGFAIKNWITNGGAVQTVRFTGPGGLPVVDVDIPEPQRTWNFNSWNRTAYALPTPFLVPANAVGYTMQALGAPGAFTDPPVSAFVVFSDITAFVVE</sequence>
<accession>A0A2P6V3A7</accession>
<dbReference type="OrthoDB" id="513887at2759"/>
<dbReference type="PANTHER" id="PTHR45691:SF6">
    <property type="entry name" value="PROTEIN DIAPHANOUS"/>
    <property type="match status" value="1"/>
</dbReference>
<evidence type="ECO:0000313" key="2">
    <source>
        <dbReference type="EMBL" id="PSC68554.1"/>
    </source>
</evidence>
<organism evidence="2 3">
    <name type="scientific">Micractinium conductrix</name>
    <dbReference type="NCBI Taxonomy" id="554055"/>
    <lineage>
        <taxon>Eukaryota</taxon>
        <taxon>Viridiplantae</taxon>
        <taxon>Chlorophyta</taxon>
        <taxon>core chlorophytes</taxon>
        <taxon>Trebouxiophyceae</taxon>
        <taxon>Chlorellales</taxon>
        <taxon>Chlorellaceae</taxon>
        <taxon>Chlorella clade</taxon>
        <taxon>Micractinium</taxon>
    </lineage>
</organism>
<feature type="compositionally biased region" description="Pro residues" evidence="1">
    <location>
        <begin position="478"/>
        <end position="488"/>
    </location>
</feature>
<dbReference type="AlphaFoldDB" id="A0A2P6V3A7"/>
<feature type="region of interest" description="Disordered" evidence="1">
    <location>
        <begin position="1"/>
        <end position="37"/>
    </location>
</feature>
<comment type="caution">
    <text evidence="2">The sequence shown here is derived from an EMBL/GenBank/DDBJ whole genome shotgun (WGS) entry which is preliminary data.</text>
</comment>
<keyword evidence="3" id="KW-1185">Reference proteome</keyword>
<evidence type="ECO:0000256" key="1">
    <source>
        <dbReference type="SAM" id="MobiDB-lite"/>
    </source>
</evidence>
<dbReference type="EMBL" id="LHPF02000036">
    <property type="protein sequence ID" value="PSC68554.1"/>
    <property type="molecule type" value="Genomic_DNA"/>
</dbReference>
<dbReference type="GO" id="GO:0030041">
    <property type="term" value="P:actin filament polymerization"/>
    <property type="evidence" value="ECO:0007669"/>
    <property type="project" value="TreeGrafter"/>
</dbReference>
<evidence type="ECO:0000313" key="3">
    <source>
        <dbReference type="Proteomes" id="UP000239649"/>
    </source>
</evidence>
<reference evidence="2 3" key="1">
    <citation type="journal article" date="2018" name="Plant J.">
        <title>Genome sequences of Chlorella sorokiniana UTEX 1602 and Micractinium conductrix SAG 241.80: implications to maltose excretion by a green alga.</title>
        <authorList>
            <person name="Arriola M.B."/>
            <person name="Velmurugan N."/>
            <person name="Zhang Y."/>
            <person name="Plunkett M.H."/>
            <person name="Hondzo H."/>
            <person name="Barney B.M."/>
        </authorList>
    </citation>
    <scope>NUCLEOTIDE SEQUENCE [LARGE SCALE GENOMIC DNA]</scope>
    <source>
        <strain evidence="2 3">SAG 241.80</strain>
    </source>
</reference>
<proteinExistence type="predicted"/>
<protein>
    <submittedName>
        <fullName evidence="2">Uncharacterized protein</fullName>
    </submittedName>
</protein>
<dbReference type="GO" id="GO:0005884">
    <property type="term" value="C:actin filament"/>
    <property type="evidence" value="ECO:0007669"/>
    <property type="project" value="TreeGrafter"/>
</dbReference>
<feature type="region of interest" description="Disordered" evidence="1">
    <location>
        <begin position="668"/>
        <end position="708"/>
    </location>
</feature>
<name>A0A2P6V3A7_9CHLO</name>
<feature type="compositionally biased region" description="Pro residues" evidence="1">
    <location>
        <begin position="670"/>
        <end position="707"/>
    </location>
</feature>
<dbReference type="InterPro" id="IPR051412">
    <property type="entry name" value="Formin_Homology_Diaphanous_sf"/>
</dbReference>
<dbReference type="Proteomes" id="UP000239649">
    <property type="component" value="Unassembled WGS sequence"/>
</dbReference>
<dbReference type="PANTHER" id="PTHR45691">
    <property type="entry name" value="PROTEIN DIAPHANOUS"/>
    <property type="match status" value="1"/>
</dbReference>
<gene>
    <name evidence="2" type="ORF">C2E20_7912</name>
</gene>